<sequence length="152" mass="17629">MVSKRDDGLPTLLGHYVAIELFRDKKVILFAEREMSWGKRFANMVMEYVEKRKLVQFSNEQQKQMWWSENVLGAIVRRLGTKRTNVVTPMKVNACPVLKDLLCGPFIKKEGGWVVNSSFVRLLFLVMPCVISKNGWEGKVGKEYMVEKKNEQ</sequence>
<accession>A0A6U3A4P1</accession>
<reference evidence="2" key="1">
    <citation type="submission" date="2021-01" db="EMBL/GenBank/DDBJ databases">
        <authorList>
            <person name="Corre E."/>
            <person name="Pelletier E."/>
            <person name="Niang G."/>
            <person name="Scheremetjew M."/>
            <person name="Finn R."/>
            <person name="Kale V."/>
            <person name="Holt S."/>
            <person name="Cochrane G."/>
            <person name="Meng A."/>
            <person name="Brown T."/>
            <person name="Cohen L."/>
        </authorList>
    </citation>
    <scope>NUCLEOTIDE SEQUENCE</scope>
    <source>
        <strain evidence="2">CCMP125</strain>
    </source>
</reference>
<gene>
    <name evidence="1" type="ORF">APAL1065_LOCUS8666</name>
    <name evidence="2" type="ORF">APAL1065_LOCUS8667</name>
</gene>
<evidence type="ECO:0000313" key="1">
    <source>
        <dbReference type="EMBL" id="CAD9958290.1"/>
    </source>
</evidence>
<name>A0A6U3A4P1_9STRA</name>
<organism evidence="2">
    <name type="scientific">Entomoneis paludosa</name>
    <dbReference type="NCBI Taxonomy" id="265537"/>
    <lineage>
        <taxon>Eukaryota</taxon>
        <taxon>Sar</taxon>
        <taxon>Stramenopiles</taxon>
        <taxon>Ochrophyta</taxon>
        <taxon>Bacillariophyta</taxon>
        <taxon>Bacillariophyceae</taxon>
        <taxon>Bacillariophycidae</taxon>
        <taxon>Entomoneidaceae</taxon>
        <taxon>Entomoneis</taxon>
    </lineage>
</organism>
<dbReference type="AlphaFoldDB" id="A0A6U3A4P1"/>
<dbReference type="EMBL" id="HBHT01012947">
    <property type="protein sequence ID" value="CAD9958293.1"/>
    <property type="molecule type" value="Transcribed_RNA"/>
</dbReference>
<dbReference type="EMBL" id="HBHT01012946">
    <property type="protein sequence ID" value="CAD9958290.1"/>
    <property type="molecule type" value="Transcribed_RNA"/>
</dbReference>
<proteinExistence type="predicted"/>
<evidence type="ECO:0000313" key="2">
    <source>
        <dbReference type="EMBL" id="CAD9958293.1"/>
    </source>
</evidence>
<protein>
    <submittedName>
        <fullName evidence="2">Uncharacterized protein</fullName>
    </submittedName>
</protein>